<feature type="region of interest" description="Disordered" evidence="1">
    <location>
        <begin position="1"/>
        <end position="27"/>
    </location>
</feature>
<feature type="domain" description="DUF1707" evidence="3">
    <location>
        <begin position="18"/>
        <end position="64"/>
    </location>
</feature>
<comment type="caution">
    <text evidence="4">The sequence shown here is derived from an EMBL/GenBank/DDBJ whole genome shotgun (WGS) entry which is preliminary data.</text>
</comment>
<feature type="transmembrane region" description="Helical" evidence="2">
    <location>
        <begin position="100"/>
        <end position="123"/>
    </location>
</feature>
<dbReference type="Pfam" id="PF08044">
    <property type="entry name" value="DUF1707"/>
    <property type="match status" value="1"/>
</dbReference>
<keyword evidence="2" id="KW-0472">Membrane</keyword>
<keyword evidence="2" id="KW-0812">Transmembrane</keyword>
<dbReference type="AlphaFoldDB" id="A0A255H9J3"/>
<organism evidence="4 5">
    <name type="scientific">Enemella dayhoffiae</name>
    <dbReference type="NCBI Taxonomy" id="2016507"/>
    <lineage>
        <taxon>Bacteria</taxon>
        <taxon>Bacillati</taxon>
        <taxon>Actinomycetota</taxon>
        <taxon>Actinomycetes</taxon>
        <taxon>Propionibacteriales</taxon>
        <taxon>Propionibacteriaceae</taxon>
        <taxon>Enemella</taxon>
    </lineage>
</organism>
<sequence>MSNLPISSKYRSTPNEPVSEQERSQLSTQLNQAFTEGRIDQETYDSLLDEIFSAQRLGDLANAVEVLGKPPTHNAPAIVQQTPSGRPGELAEARGPSTKLTLALVGGVVGAMALLAILLVLLLL</sequence>
<dbReference type="RefSeq" id="WP_094363089.1">
    <property type="nucleotide sequence ID" value="NZ_NMVQ01000006.1"/>
</dbReference>
<proteinExistence type="predicted"/>
<keyword evidence="5" id="KW-1185">Reference proteome</keyword>
<reference evidence="4 5" key="1">
    <citation type="submission" date="2017-07" db="EMBL/GenBank/DDBJ databases">
        <title>Draft whole genome sequences of clinical Proprionibacteriaceae strains.</title>
        <authorList>
            <person name="Bernier A.-M."/>
            <person name="Bernard K."/>
            <person name="Domingo M.-C."/>
        </authorList>
    </citation>
    <scope>NUCLEOTIDE SEQUENCE [LARGE SCALE GENOMIC DNA]</scope>
    <source>
        <strain evidence="4 5">NML 130396</strain>
    </source>
</reference>
<evidence type="ECO:0000256" key="2">
    <source>
        <dbReference type="SAM" id="Phobius"/>
    </source>
</evidence>
<accession>A0A255H9J3</accession>
<evidence type="ECO:0000313" key="5">
    <source>
        <dbReference type="Proteomes" id="UP000216311"/>
    </source>
</evidence>
<dbReference type="InterPro" id="IPR012551">
    <property type="entry name" value="DUF1707_SHOCT-like"/>
</dbReference>
<dbReference type="Proteomes" id="UP000216311">
    <property type="component" value="Unassembled WGS sequence"/>
</dbReference>
<evidence type="ECO:0000313" key="4">
    <source>
        <dbReference type="EMBL" id="OYO23906.1"/>
    </source>
</evidence>
<dbReference type="OrthoDB" id="3748531at2"/>
<name>A0A255H9J3_9ACTN</name>
<protein>
    <recommendedName>
        <fullName evidence="3">DUF1707 domain-containing protein</fullName>
    </recommendedName>
</protein>
<evidence type="ECO:0000256" key="1">
    <source>
        <dbReference type="SAM" id="MobiDB-lite"/>
    </source>
</evidence>
<keyword evidence="2" id="KW-1133">Transmembrane helix</keyword>
<gene>
    <name evidence="4" type="ORF">CGZ93_05150</name>
</gene>
<evidence type="ECO:0000259" key="3">
    <source>
        <dbReference type="Pfam" id="PF08044"/>
    </source>
</evidence>
<dbReference type="EMBL" id="NMVQ01000006">
    <property type="protein sequence ID" value="OYO23906.1"/>
    <property type="molecule type" value="Genomic_DNA"/>
</dbReference>